<proteinExistence type="predicted"/>
<dbReference type="SUPFAM" id="SSF109854">
    <property type="entry name" value="DinB/YfiT-like putative metalloenzymes"/>
    <property type="match status" value="1"/>
</dbReference>
<dbReference type="Proteomes" id="UP001310387">
    <property type="component" value="Unassembled WGS sequence"/>
</dbReference>
<dbReference type="Gene3D" id="1.20.120.450">
    <property type="entry name" value="dinb family like domain"/>
    <property type="match status" value="1"/>
</dbReference>
<dbReference type="Pfam" id="PF04978">
    <property type="entry name" value="MST"/>
    <property type="match status" value="1"/>
</dbReference>
<name>A0ABU7Z7Q5_9MICO</name>
<gene>
    <name evidence="1" type="ORF">V5O49_09945</name>
</gene>
<dbReference type="InterPro" id="IPR034660">
    <property type="entry name" value="DinB/YfiT-like"/>
</dbReference>
<reference evidence="1" key="2">
    <citation type="submission" date="2024-02" db="EMBL/GenBank/DDBJ databases">
        <authorList>
            <person name="Prathaban M."/>
            <person name="Mythili R."/>
            <person name="Sharmila Devi N."/>
            <person name="Sobanaa M."/>
            <person name="Prathiviraj R."/>
            <person name="Selvin J."/>
        </authorList>
    </citation>
    <scope>NUCLEOTIDE SEQUENCE</scope>
    <source>
        <strain evidence="1">MP1014</strain>
    </source>
</reference>
<dbReference type="RefSeq" id="WP_332902086.1">
    <property type="nucleotide sequence ID" value="NZ_JBAGLP010000117.1"/>
</dbReference>
<dbReference type="EMBL" id="JBAGLP010000117">
    <property type="protein sequence ID" value="MEG3615442.1"/>
    <property type="molecule type" value="Genomic_DNA"/>
</dbReference>
<organism evidence="1 2">
    <name type="scientific">Isoptericola haloaureus</name>
    <dbReference type="NCBI Taxonomy" id="1542902"/>
    <lineage>
        <taxon>Bacteria</taxon>
        <taxon>Bacillati</taxon>
        <taxon>Actinomycetota</taxon>
        <taxon>Actinomycetes</taxon>
        <taxon>Micrococcales</taxon>
        <taxon>Promicromonosporaceae</taxon>
        <taxon>Isoptericola</taxon>
    </lineage>
</organism>
<evidence type="ECO:0000313" key="2">
    <source>
        <dbReference type="Proteomes" id="UP001310387"/>
    </source>
</evidence>
<accession>A0ABU7Z7Q5</accession>
<evidence type="ECO:0000313" key="1">
    <source>
        <dbReference type="EMBL" id="MEG3615442.1"/>
    </source>
</evidence>
<keyword evidence="2" id="KW-1185">Reference proteome</keyword>
<sequence length="201" mass="22901">MDEDEVRATLHRYLRDAREALLWKTEGLSERALRTPRTSTGTNLLGLVKHAASVEIGYFGETFGRDWPTPEETPWIARLDEDPNADFYAEADETADGLRDLYRRVAEFADETIESLPLRAPGRVPWWGDRGEVTLHRVLVHVLADLERHAGHADILREEIDGEVGLQPSATNIWPTDWDAYVDRLRGIADRFPGPDEEDRT</sequence>
<dbReference type="InterPro" id="IPR007061">
    <property type="entry name" value="MST-like"/>
</dbReference>
<reference evidence="1" key="1">
    <citation type="journal article" date="2024" name="Antonie Van Leeuwenhoek">
        <title>Isoptericola haloaureus sp. nov., a dimorphic actinobacterium isolated from mangrove sediments of southeast India, implicating biosaline agricultural significance through nitrogen fixation and salt tolerance genes.</title>
        <authorList>
            <person name="Prathaban M."/>
            <person name="Prathiviraj R."/>
            <person name="Ravichandran M."/>
            <person name="Natarajan S.D."/>
            <person name="Sobanaa M."/>
            <person name="Hari Krishna Kumar S."/>
            <person name="Chandrasekar V."/>
            <person name="Selvin J."/>
        </authorList>
    </citation>
    <scope>NUCLEOTIDE SEQUENCE</scope>
    <source>
        <strain evidence="1">MP1014</strain>
    </source>
</reference>
<comment type="caution">
    <text evidence="1">The sequence shown here is derived from an EMBL/GenBank/DDBJ whole genome shotgun (WGS) entry which is preliminary data.</text>
</comment>
<protein>
    <submittedName>
        <fullName evidence="1">DinB family protein</fullName>
    </submittedName>
</protein>